<feature type="domain" description="Protein kinase" evidence="10">
    <location>
        <begin position="85"/>
        <end position="433"/>
    </location>
</feature>
<dbReference type="InterPro" id="IPR000719">
    <property type="entry name" value="Prot_kinase_dom"/>
</dbReference>
<evidence type="ECO:0000256" key="6">
    <source>
        <dbReference type="ARBA" id="ARBA00022840"/>
    </source>
</evidence>
<dbReference type="SUPFAM" id="SSF56112">
    <property type="entry name" value="Protein kinase-like (PK-like)"/>
    <property type="match status" value="1"/>
</dbReference>
<evidence type="ECO:0000256" key="4">
    <source>
        <dbReference type="ARBA" id="ARBA00022741"/>
    </source>
</evidence>
<dbReference type="PROSITE" id="PS00108">
    <property type="entry name" value="PROTEIN_KINASE_ST"/>
    <property type="match status" value="1"/>
</dbReference>
<dbReference type="PANTHER" id="PTHR43671">
    <property type="entry name" value="SERINE/THREONINE-PROTEIN KINASE NEK"/>
    <property type="match status" value="1"/>
</dbReference>
<comment type="catalytic activity">
    <reaction evidence="8">
        <text>L-seryl-[protein] + ATP = O-phospho-L-seryl-[protein] + ADP + H(+)</text>
        <dbReference type="Rhea" id="RHEA:17989"/>
        <dbReference type="Rhea" id="RHEA-COMP:9863"/>
        <dbReference type="Rhea" id="RHEA-COMP:11604"/>
        <dbReference type="ChEBI" id="CHEBI:15378"/>
        <dbReference type="ChEBI" id="CHEBI:29999"/>
        <dbReference type="ChEBI" id="CHEBI:30616"/>
        <dbReference type="ChEBI" id="CHEBI:83421"/>
        <dbReference type="ChEBI" id="CHEBI:456216"/>
        <dbReference type="EC" id="2.7.11.1"/>
    </reaction>
</comment>
<evidence type="ECO:0000313" key="12">
    <source>
        <dbReference type="Proteomes" id="UP001595075"/>
    </source>
</evidence>
<evidence type="ECO:0000256" key="9">
    <source>
        <dbReference type="SAM" id="MobiDB-lite"/>
    </source>
</evidence>
<evidence type="ECO:0000313" key="11">
    <source>
        <dbReference type="EMBL" id="KAL2064718.1"/>
    </source>
</evidence>
<dbReference type="Proteomes" id="UP001595075">
    <property type="component" value="Unassembled WGS sequence"/>
</dbReference>
<feature type="compositionally biased region" description="Pro residues" evidence="9">
    <location>
        <begin position="510"/>
        <end position="525"/>
    </location>
</feature>
<protein>
    <recommendedName>
        <fullName evidence="1">non-specific serine/threonine protein kinase</fullName>
        <ecNumber evidence="1">2.7.11.1</ecNumber>
    </recommendedName>
</protein>
<comment type="catalytic activity">
    <reaction evidence="7">
        <text>L-threonyl-[protein] + ATP = O-phospho-L-threonyl-[protein] + ADP + H(+)</text>
        <dbReference type="Rhea" id="RHEA:46608"/>
        <dbReference type="Rhea" id="RHEA-COMP:11060"/>
        <dbReference type="Rhea" id="RHEA-COMP:11605"/>
        <dbReference type="ChEBI" id="CHEBI:15378"/>
        <dbReference type="ChEBI" id="CHEBI:30013"/>
        <dbReference type="ChEBI" id="CHEBI:30616"/>
        <dbReference type="ChEBI" id="CHEBI:61977"/>
        <dbReference type="ChEBI" id="CHEBI:456216"/>
        <dbReference type="EC" id="2.7.11.1"/>
    </reaction>
</comment>
<evidence type="ECO:0000256" key="1">
    <source>
        <dbReference type="ARBA" id="ARBA00012513"/>
    </source>
</evidence>
<keyword evidence="4" id="KW-0547">Nucleotide-binding</keyword>
<evidence type="ECO:0000256" key="5">
    <source>
        <dbReference type="ARBA" id="ARBA00022777"/>
    </source>
</evidence>
<dbReference type="PROSITE" id="PS50011">
    <property type="entry name" value="PROTEIN_KINASE_DOM"/>
    <property type="match status" value="1"/>
</dbReference>
<feature type="region of interest" description="Disordered" evidence="9">
    <location>
        <begin position="462"/>
        <end position="544"/>
    </location>
</feature>
<evidence type="ECO:0000256" key="8">
    <source>
        <dbReference type="ARBA" id="ARBA00048679"/>
    </source>
</evidence>
<evidence type="ECO:0000259" key="10">
    <source>
        <dbReference type="PROSITE" id="PS50011"/>
    </source>
</evidence>
<dbReference type="InterPro" id="IPR008271">
    <property type="entry name" value="Ser/Thr_kinase_AS"/>
</dbReference>
<dbReference type="EMBL" id="JAZHXI010000013">
    <property type="protein sequence ID" value="KAL2064718.1"/>
    <property type="molecule type" value="Genomic_DNA"/>
</dbReference>
<name>A0ABR4C6L7_9HELO</name>
<keyword evidence="5" id="KW-0418">Kinase</keyword>
<feature type="compositionally biased region" description="Pro residues" evidence="9">
    <location>
        <begin position="589"/>
        <end position="605"/>
    </location>
</feature>
<dbReference type="InterPro" id="IPR011009">
    <property type="entry name" value="Kinase-like_dom_sf"/>
</dbReference>
<accession>A0ABR4C6L7</accession>
<keyword evidence="2" id="KW-0723">Serine/threonine-protein kinase</keyword>
<comment type="caution">
    <text evidence="11">The sequence shown here is derived from an EMBL/GenBank/DDBJ whole genome shotgun (WGS) entry which is preliminary data.</text>
</comment>
<gene>
    <name evidence="11" type="ORF">VTL71DRAFT_3856</name>
</gene>
<proteinExistence type="predicted"/>
<feature type="region of interest" description="Disordered" evidence="9">
    <location>
        <begin position="589"/>
        <end position="609"/>
    </location>
</feature>
<sequence length="706" mass="78375">MAPRRSQPPLPPAFPIFTQELGMGNAAAPAAVPLVAVSKPGDSWVWDFEKLAVYNEAAKKTPRKRTTDIWMASEKNWRHRVGKGWVPKKLLGKGTFGVVGHWTYVGPDRESKSLKDLAVKQSTKMKLLLRGYGLEVEAWALLHLGRAKSQHVLKMYRHLYEEEGQRTNSFDVGLVHRIFLEYCPNGDLGDWLRDRLDNNTSVPESEMWAIFHCLVRACLVMDTGSETVDSPAPGWPRQQMVHFDLKLENVLIGTPTTDLEHRDASPIKLADFGVAERVPPVQSPQFLLERSQLGTPEYYAPEQVLRTNHLGGPRPWFDFPVTGKHTVSGARYSSATNLWQVAIMMHCLMSRSCFPYWEADSIDRLRCYNSTLSARLRASGSTVGNSTDQASEFNANMSAYSKELRTLIHECLIVNPGQRPPVAEVVRRTGEAIDIARMSMGGLLNQEFKPYEEPTLSARWYSGQNNGDPATKKRNGTAAQIAAADRKHEAEIEAERVKRGMSASRKILNVPPPPRRPAPPSPKVAPSPFRNQPLQGAQPARPVRLAPPILSPGAQAAQPPAPPIFKPAPFFLAEIPAFVPPPAPAPAPVPAPAPRPAPTPTPRPLARPSILPHPIARVRCIAQTKTFFGGDAFKSFALFDLSSDILISGAKRNLQSMGCEIPAQRQRWMLGRIWMRDNMKLGEFEEDLARGKAVRVTRGELGIDYF</sequence>
<keyword evidence="3" id="KW-0808">Transferase</keyword>
<dbReference type="Pfam" id="PF00069">
    <property type="entry name" value="Pkinase"/>
    <property type="match status" value="1"/>
</dbReference>
<evidence type="ECO:0000256" key="3">
    <source>
        <dbReference type="ARBA" id="ARBA00022679"/>
    </source>
</evidence>
<dbReference type="SMART" id="SM00220">
    <property type="entry name" value="S_TKc"/>
    <property type="match status" value="1"/>
</dbReference>
<reference evidence="11 12" key="1">
    <citation type="journal article" date="2024" name="Commun. Biol.">
        <title>Comparative genomic analysis of thermophilic fungi reveals convergent evolutionary adaptations and gene losses.</title>
        <authorList>
            <person name="Steindorff A.S."/>
            <person name="Aguilar-Pontes M.V."/>
            <person name="Robinson A.J."/>
            <person name="Andreopoulos B."/>
            <person name="LaButti K."/>
            <person name="Kuo A."/>
            <person name="Mondo S."/>
            <person name="Riley R."/>
            <person name="Otillar R."/>
            <person name="Haridas S."/>
            <person name="Lipzen A."/>
            <person name="Grimwood J."/>
            <person name="Schmutz J."/>
            <person name="Clum A."/>
            <person name="Reid I.D."/>
            <person name="Moisan M.C."/>
            <person name="Butler G."/>
            <person name="Nguyen T.T.M."/>
            <person name="Dewar K."/>
            <person name="Conant G."/>
            <person name="Drula E."/>
            <person name="Henrissat B."/>
            <person name="Hansel C."/>
            <person name="Singer S."/>
            <person name="Hutchinson M.I."/>
            <person name="de Vries R.P."/>
            <person name="Natvig D.O."/>
            <person name="Powell A.J."/>
            <person name="Tsang A."/>
            <person name="Grigoriev I.V."/>
        </authorList>
    </citation>
    <scope>NUCLEOTIDE SEQUENCE [LARGE SCALE GENOMIC DNA]</scope>
    <source>
        <strain evidence="11 12">CBS 494.80</strain>
    </source>
</reference>
<feature type="compositionally biased region" description="Basic and acidic residues" evidence="9">
    <location>
        <begin position="484"/>
        <end position="498"/>
    </location>
</feature>
<dbReference type="Gene3D" id="1.10.510.10">
    <property type="entry name" value="Transferase(Phosphotransferase) domain 1"/>
    <property type="match status" value="1"/>
</dbReference>
<dbReference type="PANTHER" id="PTHR43671:SF98">
    <property type="entry name" value="SERINE_THREONINE-PROTEIN KINASE NEK11"/>
    <property type="match status" value="1"/>
</dbReference>
<keyword evidence="12" id="KW-1185">Reference proteome</keyword>
<evidence type="ECO:0000256" key="7">
    <source>
        <dbReference type="ARBA" id="ARBA00047899"/>
    </source>
</evidence>
<dbReference type="InterPro" id="IPR050660">
    <property type="entry name" value="NEK_Ser/Thr_kinase"/>
</dbReference>
<keyword evidence="6" id="KW-0067">ATP-binding</keyword>
<organism evidence="11 12">
    <name type="scientific">Oculimacula yallundae</name>
    <dbReference type="NCBI Taxonomy" id="86028"/>
    <lineage>
        <taxon>Eukaryota</taxon>
        <taxon>Fungi</taxon>
        <taxon>Dikarya</taxon>
        <taxon>Ascomycota</taxon>
        <taxon>Pezizomycotina</taxon>
        <taxon>Leotiomycetes</taxon>
        <taxon>Helotiales</taxon>
        <taxon>Ploettnerulaceae</taxon>
        <taxon>Oculimacula</taxon>
    </lineage>
</organism>
<evidence type="ECO:0000256" key="2">
    <source>
        <dbReference type="ARBA" id="ARBA00022527"/>
    </source>
</evidence>
<dbReference type="EC" id="2.7.11.1" evidence="1"/>